<dbReference type="HOGENOM" id="CLU_306270_0_0_7"/>
<evidence type="ECO:0000313" key="4">
    <source>
        <dbReference type="Proteomes" id="UP000002139"/>
    </source>
</evidence>
<protein>
    <recommendedName>
        <fullName evidence="5">Secreted protein</fullName>
    </recommendedName>
</protein>
<keyword evidence="4" id="KW-1185">Reference proteome</keyword>
<dbReference type="RefSeq" id="WP_012235759.1">
    <property type="nucleotide sequence ID" value="NC_010162.1"/>
</dbReference>
<gene>
    <name evidence="3" type="ordered locus">sce3128</name>
</gene>
<feature type="region of interest" description="Disordered" evidence="1">
    <location>
        <begin position="292"/>
        <end position="315"/>
    </location>
</feature>
<dbReference type="OrthoDB" id="5477611at2"/>
<dbReference type="AlphaFoldDB" id="A9GIM7"/>
<dbReference type="SUPFAM" id="SSF50969">
    <property type="entry name" value="YVTN repeat-like/Quinoprotein amine dehydrogenase"/>
    <property type="match status" value="1"/>
</dbReference>
<proteinExistence type="predicted"/>
<feature type="compositionally biased region" description="Pro residues" evidence="1">
    <location>
        <begin position="295"/>
        <end position="306"/>
    </location>
</feature>
<accession>A9GIM7</accession>
<feature type="region of interest" description="Disordered" evidence="1">
    <location>
        <begin position="418"/>
        <end position="438"/>
    </location>
</feature>
<evidence type="ECO:0000313" key="3">
    <source>
        <dbReference type="EMBL" id="CAN93287.1"/>
    </source>
</evidence>
<keyword evidence="2" id="KW-0732">Signal</keyword>
<evidence type="ECO:0000256" key="1">
    <source>
        <dbReference type="SAM" id="MobiDB-lite"/>
    </source>
</evidence>
<dbReference type="BioCyc" id="SCEL448385:SCE_RS16030-MONOMER"/>
<dbReference type="STRING" id="448385.sce3128"/>
<dbReference type="PROSITE" id="PS51257">
    <property type="entry name" value="PROKAR_LIPOPROTEIN"/>
    <property type="match status" value="1"/>
</dbReference>
<organism evidence="3 4">
    <name type="scientific">Sorangium cellulosum (strain So ce56)</name>
    <name type="common">Polyangium cellulosum (strain So ce56)</name>
    <dbReference type="NCBI Taxonomy" id="448385"/>
    <lineage>
        <taxon>Bacteria</taxon>
        <taxon>Pseudomonadati</taxon>
        <taxon>Myxococcota</taxon>
        <taxon>Polyangia</taxon>
        <taxon>Polyangiales</taxon>
        <taxon>Polyangiaceae</taxon>
        <taxon>Sorangium</taxon>
    </lineage>
</organism>
<evidence type="ECO:0008006" key="5">
    <source>
        <dbReference type="Google" id="ProtNLM"/>
    </source>
</evidence>
<evidence type="ECO:0000256" key="2">
    <source>
        <dbReference type="SAM" id="SignalP"/>
    </source>
</evidence>
<feature type="chain" id="PRO_5002739079" description="Secreted protein" evidence="2">
    <location>
        <begin position="18"/>
        <end position="967"/>
    </location>
</feature>
<dbReference type="KEGG" id="scl:sce3128"/>
<name>A9GIM7_SORC5</name>
<reference evidence="3 4" key="1">
    <citation type="journal article" date="2007" name="Nat. Biotechnol.">
        <title>Complete genome sequence of the myxobacterium Sorangium cellulosum.</title>
        <authorList>
            <person name="Schneiker S."/>
            <person name="Perlova O."/>
            <person name="Kaiser O."/>
            <person name="Gerth K."/>
            <person name="Alici A."/>
            <person name="Altmeyer M.O."/>
            <person name="Bartels D."/>
            <person name="Bekel T."/>
            <person name="Beyer S."/>
            <person name="Bode E."/>
            <person name="Bode H.B."/>
            <person name="Bolten C.J."/>
            <person name="Choudhuri J.V."/>
            <person name="Doss S."/>
            <person name="Elnakady Y.A."/>
            <person name="Frank B."/>
            <person name="Gaigalat L."/>
            <person name="Goesmann A."/>
            <person name="Groeger C."/>
            <person name="Gross F."/>
            <person name="Jelsbak L."/>
            <person name="Jelsbak L."/>
            <person name="Kalinowski J."/>
            <person name="Kegler C."/>
            <person name="Knauber T."/>
            <person name="Konietzny S."/>
            <person name="Kopp M."/>
            <person name="Krause L."/>
            <person name="Krug D."/>
            <person name="Linke B."/>
            <person name="Mahmud T."/>
            <person name="Martinez-Arias R."/>
            <person name="McHardy A.C."/>
            <person name="Merai M."/>
            <person name="Meyer F."/>
            <person name="Mormann S."/>
            <person name="Munoz-Dorado J."/>
            <person name="Perez J."/>
            <person name="Pradella S."/>
            <person name="Rachid S."/>
            <person name="Raddatz G."/>
            <person name="Rosenau F."/>
            <person name="Rueckert C."/>
            <person name="Sasse F."/>
            <person name="Scharfe M."/>
            <person name="Schuster S.C."/>
            <person name="Suen G."/>
            <person name="Treuner-Lange A."/>
            <person name="Velicer G.J."/>
            <person name="Vorholter F.-J."/>
            <person name="Weissman K.J."/>
            <person name="Welch R.D."/>
            <person name="Wenzel S.C."/>
            <person name="Whitworth D.E."/>
            <person name="Wilhelm S."/>
            <person name="Wittmann C."/>
            <person name="Bloecker H."/>
            <person name="Puehler A."/>
            <person name="Mueller R."/>
        </authorList>
    </citation>
    <scope>NUCLEOTIDE SEQUENCE [LARGE SCALE GENOMIC DNA]</scope>
    <source>
        <strain evidence="4">So ce56</strain>
    </source>
</reference>
<dbReference type="InterPro" id="IPR011044">
    <property type="entry name" value="Quino_amine_DH_bsu"/>
</dbReference>
<sequence>MKPRLALVASTSALALAGCAAEATPVPVEALAQSGRSAFVCLAIDRPDPDKPGVMRSLPITDCSYGTVESSTDYEVDAKDGGRATLPHLYGLVTQTSHGEVAVVDLTTESSHIVDRDTGTPAPSFLPVGAQPVDIVATPGGTASFVAVAEPGRAGIYALPSAKVLPREGCPVPTLSSWPACSLPSAPGEMLLLADPPDADGNVRSSCDAGLPPYDVEPTPPGDPGAFVDDVCATSNGSLAMEGGGRQKLLVTLPDLGGFVVIDAQTLLEHEDYKDGGFKECKVERWVPLQVSLPPAAPPDEPPPGDVSPDDVSCSQPAIAASPEQAFDKPRPAGLALSGDRLFIADLDAPVIHVVDLPTPCEPRELPPLLPASTLDPGRVVTTRRLAVSLASPPEFNRYLYAVDAGDGSVMVFDVSDGASSRSPLSRENPDWNPFQPPDRIRLPAPVRDLAIVQREVPRSLPATGVVPRGIRCSPLPELKTCDSSVTSCDLETLYRTSTDRDSGAGPLKLRGTFAYMALTNGQVAIVDIDDLDAACRGPERQSVRAGCAADASPSSPPLETSGEASCNVVLPHAVRSESYIVASDGSGQLEPGVQGLPILYDRSGAVVPLSGESPKMRATFPPEGSAPDLALAVGVQREAIASSDSAESELDERGLVLRSGGPQHALTMNLEDPRVHIANETWNVTYEGVLTSITRASVAFDENLHLRGADARFCRRGVQSLTSVKAQLKAAGVPEGEAETRAEQLADFAQITSELPDEDATYWTSVDPAVCSFDTCNAKYGSVITSRPALRIVEAYEDHLELERTDEVEFAACCFAGSVQLGIRAGGQWVVRSNGAGFLHHVIADPEGGYCRNSCDTRLSRFNGRVVHTPRDGRVTDGDVGAFINPMFRFAVTGGVPEQDMQFRFTTQGAFTPLALDLADISDTAELQPQAIQLVPATGQLAVTDGSVQGLFLLSSRDVTVTRRYR</sequence>
<feature type="signal peptide" evidence="2">
    <location>
        <begin position="1"/>
        <end position="17"/>
    </location>
</feature>
<dbReference type="Proteomes" id="UP000002139">
    <property type="component" value="Chromosome"/>
</dbReference>
<dbReference type="EMBL" id="AM746676">
    <property type="protein sequence ID" value="CAN93287.1"/>
    <property type="molecule type" value="Genomic_DNA"/>
</dbReference>